<accession>A0ABT0CD25</accession>
<keyword evidence="1" id="KW-0812">Transmembrane</keyword>
<protein>
    <submittedName>
        <fullName evidence="2">Uncharacterized protein</fullName>
    </submittedName>
</protein>
<organism evidence="2 3">
    <name type="scientific">Thermostichus vulcanus str. 'Rupite'</name>
    <dbReference type="NCBI Taxonomy" id="2813851"/>
    <lineage>
        <taxon>Bacteria</taxon>
        <taxon>Bacillati</taxon>
        <taxon>Cyanobacteriota</taxon>
        <taxon>Cyanophyceae</taxon>
        <taxon>Thermostichales</taxon>
        <taxon>Thermostichaceae</taxon>
        <taxon>Thermostichus</taxon>
    </lineage>
</organism>
<dbReference type="RefSeq" id="WP_244351173.1">
    <property type="nucleotide sequence ID" value="NZ_JAFIRA010000032.1"/>
</dbReference>
<proteinExistence type="predicted"/>
<evidence type="ECO:0000256" key="1">
    <source>
        <dbReference type="SAM" id="Phobius"/>
    </source>
</evidence>
<name>A0ABT0CD25_THEVL</name>
<sequence>MSDPNQELKDLILALDKKLDGFDRKFETQITELKNEVRLVRIELEAKIDLSRSELEAKIDLSRSELEAKIDLSRSELEVKIAELSGKMDGYSKRLDQQEFVSRGAILALVVGVASGFIKYLFFTS</sequence>
<dbReference type="Proteomes" id="UP000830835">
    <property type="component" value="Unassembled WGS sequence"/>
</dbReference>
<keyword evidence="3" id="KW-1185">Reference proteome</keyword>
<reference evidence="2" key="1">
    <citation type="submission" date="2021-02" db="EMBL/GenBank/DDBJ databases">
        <title>The CRISPR/cas machinery reduction and long-range gene transfer in the hot spring cyanobacterium Synechococcus.</title>
        <authorList>
            <person name="Dvorak P."/>
            <person name="Jahodarova E."/>
            <person name="Hasler P."/>
            <person name="Poulickova A."/>
        </authorList>
    </citation>
    <scope>NUCLEOTIDE SEQUENCE</scope>
    <source>
        <strain evidence="2">Rupite</strain>
    </source>
</reference>
<dbReference type="EMBL" id="JAFIRA010000032">
    <property type="protein sequence ID" value="MCJ2543612.1"/>
    <property type="molecule type" value="Genomic_DNA"/>
</dbReference>
<evidence type="ECO:0000313" key="2">
    <source>
        <dbReference type="EMBL" id="MCJ2543612.1"/>
    </source>
</evidence>
<feature type="transmembrane region" description="Helical" evidence="1">
    <location>
        <begin position="100"/>
        <end position="122"/>
    </location>
</feature>
<evidence type="ECO:0000313" key="3">
    <source>
        <dbReference type="Proteomes" id="UP000830835"/>
    </source>
</evidence>
<keyword evidence="1" id="KW-0472">Membrane</keyword>
<keyword evidence="1" id="KW-1133">Transmembrane helix</keyword>
<gene>
    <name evidence="2" type="ORF">JX360_11965</name>
</gene>
<comment type="caution">
    <text evidence="2">The sequence shown here is derived from an EMBL/GenBank/DDBJ whole genome shotgun (WGS) entry which is preliminary data.</text>
</comment>